<dbReference type="AlphaFoldDB" id="A0A0A1UVI2"/>
<gene>
    <name evidence="2" type="ORF">X797_004761</name>
</gene>
<keyword evidence="1 2" id="KW-0808">Transferase</keyword>
<dbReference type="HOGENOM" id="CLU_026450_2_1_1"/>
<dbReference type="Pfam" id="PF02458">
    <property type="entry name" value="Transferase"/>
    <property type="match status" value="1"/>
</dbReference>
<dbReference type="Proteomes" id="UP000030151">
    <property type="component" value="Unassembled WGS sequence"/>
</dbReference>
<dbReference type="eggNOG" id="ENOG502SHDQ">
    <property type="taxonomic scope" value="Eukaryota"/>
</dbReference>
<organism evidence="2 3">
    <name type="scientific">Metarhizium robertsii</name>
    <dbReference type="NCBI Taxonomy" id="568076"/>
    <lineage>
        <taxon>Eukaryota</taxon>
        <taxon>Fungi</taxon>
        <taxon>Dikarya</taxon>
        <taxon>Ascomycota</taxon>
        <taxon>Pezizomycotina</taxon>
        <taxon>Sordariomycetes</taxon>
        <taxon>Hypocreomycetidae</taxon>
        <taxon>Hypocreales</taxon>
        <taxon>Clavicipitaceae</taxon>
        <taxon>Metarhizium</taxon>
    </lineage>
</organism>
<accession>A0A0A1UVI2</accession>
<evidence type="ECO:0000313" key="2">
    <source>
        <dbReference type="EMBL" id="EXV01927.1"/>
    </source>
</evidence>
<evidence type="ECO:0000256" key="1">
    <source>
        <dbReference type="ARBA" id="ARBA00022679"/>
    </source>
</evidence>
<evidence type="ECO:0000313" key="3">
    <source>
        <dbReference type="Proteomes" id="UP000030151"/>
    </source>
</evidence>
<comment type="caution">
    <text evidence="2">The sequence shown here is derived from an EMBL/GenBank/DDBJ whole genome shotgun (WGS) entry which is preliminary data.</text>
</comment>
<dbReference type="EMBL" id="JELW01000006">
    <property type="protein sequence ID" value="EXV01927.1"/>
    <property type="molecule type" value="Genomic_DNA"/>
</dbReference>
<dbReference type="PANTHER" id="PTHR31896">
    <property type="entry name" value="FAMILY REGULATORY PROTEIN, PUTATIVE (AFU_ORTHOLOGUE AFUA_3G14730)-RELATED"/>
    <property type="match status" value="1"/>
</dbReference>
<dbReference type="GO" id="GO:0016740">
    <property type="term" value="F:transferase activity"/>
    <property type="evidence" value="ECO:0007669"/>
    <property type="project" value="UniProtKB-KW"/>
</dbReference>
<protein>
    <submittedName>
        <fullName evidence="2">Transferase family protein</fullName>
    </submittedName>
</protein>
<dbReference type="Gene3D" id="3.30.559.10">
    <property type="entry name" value="Chloramphenicol acetyltransferase-like domain"/>
    <property type="match status" value="2"/>
</dbReference>
<sequence length="463" mass="52247">MGRKVTYQVQPLWFNGFKEESFRLSILDMITPPNYNTYAIVFKSDNADEKTVAEWFKQAINATLLQCRHLVGTVEKNQHGDYSIVTKPDSTVELVFHWLNGPDDDYPSYSELERQNFSSRCLGSAATLGIDGMPTARGPDDSPVMVGFQLNFIRGGFILTIQIHHFAVDMTGTTSLVRQIADNCYSIRYGTPPPSWDKAFMDRSRFIAPKIAFEDQIDPMPRPPKHPDWLPCSWLLFHLPPTKAAALKRLASPKDGTRISTYDALTAALWRVIARNRAQVYKPVLEEPAIFGEPINMRSRCEYQGNVLAAGLSRYQKSPLTLADVISDSSLPQLAGYIRAITNSVSQQTLDNTVARFAGVRNKSNLDVPLDSLPPMSFTTTDWRNSRLCDNDFGIGQPMAYRNLTDTVVENMMVIYPPHKGNSSKDQGVEVLLPFETQFLDLLINDAIIKEYFEFRDIEVKNL</sequence>
<proteinExistence type="predicted"/>
<name>A0A0A1UVI2_9HYPO</name>
<dbReference type="InterPro" id="IPR023213">
    <property type="entry name" value="CAT-like_dom_sf"/>
</dbReference>
<reference evidence="2 3" key="1">
    <citation type="submission" date="2014-02" db="EMBL/GenBank/DDBJ databases">
        <title>The genome sequence of the entomopathogenic fungus Metarhizium robertsii ARSEF 2575.</title>
        <authorList>
            <person name="Giuliano Garisto Donzelli B."/>
            <person name="Roe B.A."/>
            <person name="Macmil S.L."/>
            <person name="Krasnoff S.B."/>
            <person name="Gibson D.M."/>
        </authorList>
    </citation>
    <scope>NUCLEOTIDE SEQUENCE [LARGE SCALE GENOMIC DNA]</scope>
    <source>
        <strain evidence="2 3">ARSEF 2575</strain>
    </source>
</reference>
<dbReference type="PANTHER" id="PTHR31896:SF13">
    <property type="entry name" value="TRICHOTHECENE 3-O-ACETYLTRANSFERASE"/>
    <property type="match status" value="1"/>
</dbReference>
<dbReference type="InterPro" id="IPR051283">
    <property type="entry name" value="Sec_Metabolite_Acyltrans"/>
</dbReference>